<comment type="caution">
    <text evidence="3">The sequence shown here is derived from an EMBL/GenBank/DDBJ whole genome shotgun (WGS) entry which is preliminary data.</text>
</comment>
<protein>
    <submittedName>
        <fullName evidence="3">Glycosyltransferase</fullName>
    </submittedName>
</protein>
<comment type="similarity">
    <text evidence="1">Belongs to the glycosyltransferase 2 family.</text>
</comment>
<dbReference type="GO" id="GO:0016758">
    <property type="term" value="F:hexosyltransferase activity"/>
    <property type="evidence" value="ECO:0007669"/>
    <property type="project" value="UniProtKB-ARBA"/>
</dbReference>
<dbReference type="InterPro" id="IPR029044">
    <property type="entry name" value="Nucleotide-diphossugar_trans"/>
</dbReference>
<proteinExistence type="inferred from homology"/>
<evidence type="ECO:0000313" key="4">
    <source>
        <dbReference type="Proteomes" id="UP000524893"/>
    </source>
</evidence>
<dbReference type="Proteomes" id="UP000524893">
    <property type="component" value="Unassembled WGS sequence"/>
</dbReference>
<dbReference type="Pfam" id="PF00535">
    <property type="entry name" value="Glycos_transf_2"/>
    <property type="match status" value="1"/>
</dbReference>
<organism evidence="3 4">
    <name type="scientific">Staphylococcus coagulans</name>
    <dbReference type="NCBI Taxonomy" id="74706"/>
    <lineage>
        <taxon>Bacteria</taxon>
        <taxon>Bacillati</taxon>
        <taxon>Bacillota</taxon>
        <taxon>Bacilli</taxon>
        <taxon>Bacillales</taxon>
        <taxon>Staphylococcaceae</taxon>
        <taxon>Staphylococcus</taxon>
    </lineage>
</organism>
<accession>A0A9X0PGX1</accession>
<name>A0A9X0PGX1_9STAP</name>
<dbReference type="CDD" id="cd00761">
    <property type="entry name" value="Glyco_tranf_GTA_type"/>
    <property type="match status" value="1"/>
</dbReference>
<dbReference type="SUPFAM" id="SSF53448">
    <property type="entry name" value="Nucleotide-diphospho-sugar transferases"/>
    <property type="match status" value="1"/>
</dbReference>
<dbReference type="RefSeq" id="WP_182281228.1">
    <property type="nucleotide sequence ID" value="NZ_JABTCN010000050.1"/>
</dbReference>
<evidence type="ECO:0000256" key="1">
    <source>
        <dbReference type="ARBA" id="ARBA00006739"/>
    </source>
</evidence>
<dbReference type="Gene3D" id="3.90.550.10">
    <property type="entry name" value="Spore Coat Polysaccharide Biosynthesis Protein SpsA, Chain A"/>
    <property type="match status" value="1"/>
</dbReference>
<dbReference type="AlphaFoldDB" id="A0A9X0PGX1"/>
<dbReference type="PANTHER" id="PTHR22916:SF3">
    <property type="entry name" value="UDP-GLCNAC:BETAGAL BETA-1,3-N-ACETYLGLUCOSAMINYLTRANSFERASE-LIKE PROTEIN 1"/>
    <property type="match status" value="1"/>
</dbReference>
<evidence type="ECO:0000259" key="2">
    <source>
        <dbReference type="Pfam" id="PF00535"/>
    </source>
</evidence>
<gene>
    <name evidence="3" type="ORF">HR081_11180</name>
</gene>
<feature type="domain" description="Glycosyltransferase 2-like" evidence="2">
    <location>
        <begin position="543"/>
        <end position="715"/>
    </location>
</feature>
<dbReference type="InterPro" id="IPR001173">
    <property type="entry name" value="Glyco_trans_2-like"/>
</dbReference>
<sequence length="860" mass="100755">MNFRAIKYLLFGNPKPFQMTREKIDFKKEELTALQNIADVIEQDESKGLYEIYRSHALKPYVDYIRTYHQVGKGDQNSSFDLVNMPEQTLLNQERLPLNVGIVADTFLYDALKGACNLIYINEKHKDEHYDLVIVASTWKGIDGYWEGNTNVYSEKYKELKRLVKNFQDREIPIVFFNKEDPINFEIFQSHAQWFEYVITTEQEFVSVYKEKLRIAKVKQMQFPINPRIHHPIASSRDVADKKIVFAGSWLDKYEERAADIQTILEGVIQNDWDLTIYDRNLWTNKKKYQFPAAFLPYIAAPLSHMNTMKMHRAYPFAINVNTIKYSQSMCANRIFELQGMGVFLLSNYNTFVNAHYPQIQMVFEPKDVKKINRLDPVLIKRAQSIGIQKVMLSTAHQLKWLDDVSQFIGLSSQSSNLPEITVVIEEPDTKAMEMFEAQTYELKTCVPFTDDIRTDYYTFFSSDFNYDPEYLSDFAAAFMYTDVQFITKKTEGYRWVSGYENRYLTVFNQQHDNNQQGFALDMTFVDSKNQIEAELSVKPELSVIVPVHNNGTHLEHKCLRSIISHPLFPKLEVILVDDGSTDCYTRNLMEMYSQWYKNIEVIHLSEASGSASTPRNIGIDYAKSDLITFLDPDNEWIGEGIDRLFEEMTQNDEIDVVIGNMLKVDQTETKKHDYYQQFVHVVHADMTRQTHQFLHDIKLKTASIQALIVRKSLLKKHQIKMVPGALGQDSLFFLTVIHHAQVLKVVDATVHVYYAGIANSMTNQISEQFFRKYYLVEREKVKFLKQHGYLSTYMNHRFNYYVKHWYISRINRATEKDPNVLKAFLAIIDLYQHFDRPYDAELVDEIEMMKNEVKEWGIY</sequence>
<dbReference type="EMBL" id="JABTCN010000050">
    <property type="protein sequence ID" value="MBA8777431.1"/>
    <property type="molecule type" value="Genomic_DNA"/>
</dbReference>
<dbReference type="PANTHER" id="PTHR22916">
    <property type="entry name" value="GLYCOSYLTRANSFERASE"/>
    <property type="match status" value="1"/>
</dbReference>
<evidence type="ECO:0000313" key="3">
    <source>
        <dbReference type="EMBL" id="MBA8777431.1"/>
    </source>
</evidence>
<reference evidence="3 4" key="1">
    <citation type="journal article" date="2020" name="Access Microbiol">
        <title>Isolation and genome sequencing of Staphylococcus schleiferi subspecies coagulans from Antarctic seals.</title>
        <authorList>
            <person name="Foster G."/>
            <person name="Robb A."/>
            <person name="Paterson G.K."/>
        </authorList>
    </citation>
    <scope>NUCLEOTIDE SEQUENCE [LARGE SCALE GENOMIC DNA]</scope>
    <source>
        <strain evidence="3 4">M615/02/4</strain>
    </source>
</reference>